<dbReference type="InterPro" id="IPR045186">
    <property type="entry name" value="Indole-3-glycerol_P_synth"/>
</dbReference>
<evidence type="ECO:0000256" key="8">
    <source>
        <dbReference type="ARBA" id="ARBA00023239"/>
    </source>
</evidence>
<dbReference type="UniPathway" id="UPA00035">
    <property type="reaction ID" value="UER00043"/>
</dbReference>
<dbReference type="EC" id="4.1.1.48" evidence="3"/>
<evidence type="ECO:0000256" key="7">
    <source>
        <dbReference type="ARBA" id="ARBA00023141"/>
    </source>
</evidence>
<dbReference type="GO" id="GO:0016757">
    <property type="term" value="F:glycosyltransferase activity"/>
    <property type="evidence" value="ECO:0007669"/>
    <property type="project" value="UniProtKB-KW"/>
</dbReference>
<reference evidence="10 11" key="1">
    <citation type="submission" date="2016-05" db="EMBL/GenBank/DDBJ databases">
        <title>Single-cell genome of chain-forming Candidatus Thiomargarita nelsonii and comparison to other large sulfur-oxidizing bacteria.</title>
        <authorList>
            <person name="Winkel M."/>
            <person name="Salman V."/>
            <person name="Woyke T."/>
            <person name="Schulz-Vogt H."/>
            <person name="Richter M."/>
            <person name="Flood B."/>
            <person name="Bailey J."/>
            <person name="Amann R."/>
            <person name="Mussmann M."/>
        </authorList>
    </citation>
    <scope>NUCLEOTIDE SEQUENCE [LARGE SCALE GENOMIC DNA]</scope>
    <source>
        <strain evidence="10 11">THI036</strain>
    </source>
</reference>
<evidence type="ECO:0000256" key="3">
    <source>
        <dbReference type="ARBA" id="ARBA00012362"/>
    </source>
</evidence>
<keyword evidence="10" id="KW-0808">Transferase</keyword>
<dbReference type="Gene3D" id="3.20.20.70">
    <property type="entry name" value="Aldolase class I"/>
    <property type="match status" value="1"/>
</dbReference>
<comment type="catalytic activity">
    <reaction evidence="1">
        <text>1-(2-carboxyphenylamino)-1-deoxy-D-ribulose 5-phosphate + H(+) = (1S,2R)-1-C-(indol-3-yl)glycerol 3-phosphate + CO2 + H2O</text>
        <dbReference type="Rhea" id="RHEA:23476"/>
        <dbReference type="ChEBI" id="CHEBI:15377"/>
        <dbReference type="ChEBI" id="CHEBI:15378"/>
        <dbReference type="ChEBI" id="CHEBI:16526"/>
        <dbReference type="ChEBI" id="CHEBI:58613"/>
        <dbReference type="ChEBI" id="CHEBI:58866"/>
        <dbReference type="EC" id="4.1.1.48"/>
    </reaction>
</comment>
<evidence type="ECO:0000256" key="5">
    <source>
        <dbReference type="ARBA" id="ARBA00022793"/>
    </source>
</evidence>
<keyword evidence="11" id="KW-1185">Reference proteome</keyword>
<dbReference type="PANTHER" id="PTHR22854">
    <property type="entry name" value="TRYPTOPHAN BIOSYNTHESIS PROTEIN"/>
    <property type="match status" value="1"/>
</dbReference>
<dbReference type="EMBL" id="LUTY01001479">
    <property type="protein sequence ID" value="OAD21660.1"/>
    <property type="molecule type" value="Genomic_DNA"/>
</dbReference>
<proteinExistence type="predicted"/>
<dbReference type="AlphaFoldDB" id="A0A176S0W5"/>
<evidence type="ECO:0000313" key="10">
    <source>
        <dbReference type="EMBL" id="OAD21660.1"/>
    </source>
</evidence>
<evidence type="ECO:0000256" key="6">
    <source>
        <dbReference type="ARBA" id="ARBA00022822"/>
    </source>
</evidence>
<accession>A0A176S0W5</accession>
<dbReference type="InterPro" id="IPR011060">
    <property type="entry name" value="RibuloseP-bd_barrel"/>
</dbReference>
<dbReference type="GO" id="GO:0004425">
    <property type="term" value="F:indole-3-glycerol-phosphate synthase activity"/>
    <property type="evidence" value="ECO:0007669"/>
    <property type="project" value="UniProtKB-EC"/>
</dbReference>
<dbReference type="Pfam" id="PF00218">
    <property type="entry name" value="IGPS"/>
    <property type="match status" value="1"/>
</dbReference>
<dbReference type="GO" id="GO:0000162">
    <property type="term" value="P:L-tryptophan biosynthetic process"/>
    <property type="evidence" value="ECO:0007669"/>
    <property type="project" value="UniProtKB-UniPathway"/>
</dbReference>
<keyword evidence="7" id="KW-0057">Aromatic amino acid biosynthesis</keyword>
<evidence type="ECO:0000313" key="11">
    <source>
        <dbReference type="Proteomes" id="UP000076962"/>
    </source>
</evidence>
<dbReference type="GO" id="GO:0004640">
    <property type="term" value="F:phosphoribosylanthranilate isomerase activity"/>
    <property type="evidence" value="ECO:0007669"/>
    <property type="project" value="TreeGrafter"/>
</dbReference>
<keyword evidence="5" id="KW-0210">Decarboxylase</keyword>
<dbReference type="PATRIC" id="fig|1003181.4.peg.3510"/>
<dbReference type="Proteomes" id="UP000076962">
    <property type="component" value="Unassembled WGS sequence"/>
</dbReference>
<evidence type="ECO:0000259" key="9">
    <source>
        <dbReference type="Pfam" id="PF00218"/>
    </source>
</evidence>
<keyword evidence="8" id="KW-0456">Lyase</keyword>
<gene>
    <name evidence="10" type="ORF">THIOM_002565</name>
</gene>
<evidence type="ECO:0000256" key="4">
    <source>
        <dbReference type="ARBA" id="ARBA00022605"/>
    </source>
</evidence>
<comment type="caution">
    <text evidence="10">The sequence shown here is derived from an EMBL/GenBank/DDBJ whole genome shotgun (WGS) entry which is preliminary data.</text>
</comment>
<dbReference type="SUPFAM" id="SSF51366">
    <property type="entry name" value="Ribulose-phoshate binding barrel"/>
    <property type="match status" value="1"/>
</dbReference>
<keyword evidence="10" id="KW-0328">Glycosyltransferase</keyword>
<sequence length="72" mass="8007">NNRNLRTFVTDLKTTLDLLQWIPKEYIVVSESGIHTAEDVALLREAGVHSFLVGEAFMKAPDPGAALTHLFK</sequence>
<protein>
    <recommendedName>
        <fullName evidence="3">indole-3-glycerol-phosphate synthase</fullName>
        <ecNumber evidence="3">4.1.1.48</ecNumber>
    </recommendedName>
</protein>
<feature type="domain" description="Indole-3-glycerol phosphate synthase" evidence="9">
    <location>
        <begin position="1"/>
        <end position="69"/>
    </location>
</feature>
<keyword evidence="4" id="KW-0028">Amino-acid biosynthesis</keyword>
<comment type="pathway">
    <text evidence="2">Amino-acid biosynthesis; L-tryptophan biosynthesis; L-tryptophan from chorismate: step 4/5.</text>
</comment>
<dbReference type="InterPro" id="IPR013798">
    <property type="entry name" value="Indole-3-glycerol_P_synth_dom"/>
</dbReference>
<evidence type="ECO:0000256" key="2">
    <source>
        <dbReference type="ARBA" id="ARBA00004696"/>
    </source>
</evidence>
<name>A0A176S0W5_9GAMM</name>
<organism evidence="10 11">
    <name type="scientific">Candidatus Thiomargarita nelsonii</name>
    <dbReference type="NCBI Taxonomy" id="1003181"/>
    <lineage>
        <taxon>Bacteria</taxon>
        <taxon>Pseudomonadati</taxon>
        <taxon>Pseudomonadota</taxon>
        <taxon>Gammaproteobacteria</taxon>
        <taxon>Thiotrichales</taxon>
        <taxon>Thiotrichaceae</taxon>
        <taxon>Thiomargarita</taxon>
    </lineage>
</organism>
<evidence type="ECO:0000256" key="1">
    <source>
        <dbReference type="ARBA" id="ARBA00001633"/>
    </source>
</evidence>
<feature type="non-terminal residue" evidence="10">
    <location>
        <position position="1"/>
    </location>
</feature>
<dbReference type="InterPro" id="IPR013785">
    <property type="entry name" value="Aldolase_TIM"/>
</dbReference>
<keyword evidence="6" id="KW-0822">Tryptophan biosynthesis</keyword>
<dbReference type="PANTHER" id="PTHR22854:SF2">
    <property type="entry name" value="INDOLE-3-GLYCEROL-PHOSPHATE SYNTHASE"/>
    <property type="match status" value="1"/>
</dbReference>